<keyword evidence="2" id="KW-0472">Membrane</keyword>
<comment type="caution">
    <text evidence="3">The sequence shown here is derived from an EMBL/GenBank/DDBJ whole genome shotgun (WGS) entry which is preliminary data.</text>
</comment>
<evidence type="ECO:0000313" key="4">
    <source>
        <dbReference type="Proteomes" id="UP000694255"/>
    </source>
</evidence>
<dbReference type="PANTHER" id="PTHR36089">
    <property type="entry name" value="CHITIN SYNTHASE 3 COMPLEX PROTEIN CSI2-RELATED"/>
    <property type="match status" value="1"/>
</dbReference>
<dbReference type="AlphaFoldDB" id="A0A8J5QJJ2"/>
<evidence type="ECO:0000256" key="2">
    <source>
        <dbReference type="SAM" id="Phobius"/>
    </source>
</evidence>
<feature type="region of interest" description="Disordered" evidence="1">
    <location>
        <begin position="248"/>
        <end position="279"/>
    </location>
</feature>
<dbReference type="InterPro" id="IPR051009">
    <property type="entry name" value="PRM"/>
</dbReference>
<feature type="compositionally biased region" description="Polar residues" evidence="1">
    <location>
        <begin position="262"/>
        <end position="273"/>
    </location>
</feature>
<dbReference type="GO" id="GO:0000324">
    <property type="term" value="C:fungal-type vacuole"/>
    <property type="evidence" value="ECO:0007669"/>
    <property type="project" value="TreeGrafter"/>
</dbReference>
<sequence length="291" mass="31639">MSFGENIPSPTVDFAVSEITEFVMKRDMPDLNSDLPALADGSTYTTPSIVVPISGNNPFIIRENNPTGTVFIAVGAIVGAILLGFTLYHLIVSVTASRMAKKTSAMDKKIYEKYHHNNSTAYGFTGGVTPTSTTFNFGHENHGSISKLPLMNPSKVFSGNFNGSQQGDNSTIYASETNGAATDKRDLTKMFISPTAEVMQHKRVRTSQYNPIFSNASLAGSTANLNNPGNRHSQLVPSLYMNMEANNSEDGLKEGSEHPAYSINSSQQNTPGRNNRRALPSMYLEDLIDQK</sequence>
<protein>
    <recommendedName>
        <fullName evidence="5">Pheromone-regulated membrane protein 5</fullName>
    </recommendedName>
</protein>
<name>A0A8J5QJJ2_9ASCO</name>
<dbReference type="Proteomes" id="UP000694255">
    <property type="component" value="Unassembled WGS sequence"/>
</dbReference>
<dbReference type="PANTHER" id="PTHR36089:SF1">
    <property type="entry name" value="CHITIN SYNTHASE 3 COMPLEX PROTEIN CSI2-RELATED"/>
    <property type="match status" value="1"/>
</dbReference>
<gene>
    <name evidence="3" type="ORF">J8A68_000524</name>
</gene>
<keyword evidence="2" id="KW-0812">Transmembrane</keyword>
<organism evidence="3 4">
    <name type="scientific">[Candida] subhashii</name>
    <dbReference type="NCBI Taxonomy" id="561895"/>
    <lineage>
        <taxon>Eukaryota</taxon>
        <taxon>Fungi</taxon>
        <taxon>Dikarya</taxon>
        <taxon>Ascomycota</taxon>
        <taxon>Saccharomycotina</taxon>
        <taxon>Pichiomycetes</taxon>
        <taxon>Debaryomycetaceae</taxon>
        <taxon>Spathaspora</taxon>
    </lineage>
</organism>
<keyword evidence="2" id="KW-1133">Transmembrane helix</keyword>
<accession>A0A8J5QJJ2</accession>
<proteinExistence type="predicted"/>
<dbReference type="OrthoDB" id="4065319at2759"/>
<evidence type="ECO:0008006" key="5">
    <source>
        <dbReference type="Google" id="ProtNLM"/>
    </source>
</evidence>
<dbReference type="RefSeq" id="XP_049266133.1">
    <property type="nucleotide sequence ID" value="XM_049409308.1"/>
</dbReference>
<dbReference type="GeneID" id="73467325"/>
<dbReference type="GO" id="GO:0005935">
    <property type="term" value="C:cellular bud neck"/>
    <property type="evidence" value="ECO:0007669"/>
    <property type="project" value="TreeGrafter"/>
</dbReference>
<keyword evidence="4" id="KW-1185">Reference proteome</keyword>
<reference evidence="3 4" key="1">
    <citation type="journal article" date="2021" name="DNA Res.">
        <title>Genome analysis of Candida subhashii reveals its hybrid nature and dual mitochondrial genome conformations.</title>
        <authorList>
            <person name="Mixao V."/>
            <person name="Hegedusova E."/>
            <person name="Saus E."/>
            <person name="Pryszcz L.P."/>
            <person name="Cillingova A."/>
            <person name="Nosek J."/>
            <person name="Gabaldon T."/>
        </authorList>
    </citation>
    <scope>NUCLEOTIDE SEQUENCE [LARGE SCALE GENOMIC DNA]</scope>
    <source>
        <strain evidence="3 4">CBS 10753</strain>
    </source>
</reference>
<feature type="transmembrane region" description="Helical" evidence="2">
    <location>
        <begin position="70"/>
        <end position="92"/>
    </location>
</feature>
<evidence type="ECO:0000256" key="1">
    <source>
        <dbReference type="SAM" id="MobiDB-lite"/>
    </source>
</evidence>
<evidence type="ECO:0000313" key="3">
    <source>
        <dbReference type="EMBL" id="KAG7665901.1"/>
    </source>
</evidence>
<dbReference type="EMBL" id="JAGSYN010000045">
    <property type="protein sequence ID" value="KAG7665901.1"/>
    <property type="molecule type" value="Genomic_DNA"/>
</dbReference>